<dbReference type="GO" id="GO:0004721">
    <property type="term" value="F:phosphoprotein phosphatase activity"/>
    <property type="evidence" value="ECO:0007669"/>
    <property type="project" value="InterPro"/>
</dbReference>
<dbReference type="Proteomes" id="UP000295500">
    <property type="component" value="Unassembled WGS sequence"/>
</dbReference>
<proteinExistence type="predicted"/>
<dbReference type="AlphaFoldDB" id="A0A4R6PX90"/>
<reference evidence="1 2" key="1">
    <citation type="submission" date="2019-03" db="EMBL/GenBank/DDBJ databases">
        <title>Genomic Encyclopedia of Type Strains, Phase IV (KMG-IV): sequencing the most valuable type-strain genomes for metagenomic binning, comparative biology and taxonomic classification.</title>
        <authorList>
            <person name="Goeker M."/>
        </authorList>
    </citation>
    <scope>NUCLEOTIDE SEQUENCE [LARGE SCALE GENOMIC DNA]</scope>
    <source>
        <strain evidence="1 2">DSM 28287</strain>
    </source>
</reference>
<dbReference type="InterPro" id="IPR029021">
    <property type="entry name" value="Prot-tyrosine_phosphatase-like"/>
</dbReference>
<dbReference type="Gene3D" id="3.90.190.10">
    <property type="entry name" value="Protein tyrosine phosphatase superfamily"/>
    <property type="match status" value="1"/>
</dbReference>
<protein>
    <submittedName>
        <fullName evidence="1">Protein tyrosine/serine phosphatase</fullName>
    </submittedName>
</protein>
<dbReference type="OrthoDB" id="9815473at2"/>
<accession>A0A4R6PX90</accession>
<dbReference type="Pfam" id="PF13350">
    <property type="entry name" value="Y_phosphatase3"/>
    <property type="match status" value="1"/>
</dbReference>
<sequence length="313" mass="35593">MTKERDINLKRVRNARELGGYLTEDGRSQVRWKRLLRTGQLTYAMRGAGEEPAGPTEDYRVLSEDYDLAVIVDLRSCNEISAQIGFIHDGRQITYASAADPEFPGCSLRNCPAVDPLWAHQNWQPLDPRSPSPREKLDFTREFYRELARSSQAQKSFYCFFRALLSAPDERAVLWHCVNGRDRTGIGAVLLLAALDVAMADIRSDYLRANDFPGGADANDFLYKEDAGLKPVEFVYLDAYIETVAEMLRQDKAARGVAGRFSADGGKAPRDMAETWNRNAKRNLQEYLLRFIGITDEEIEELRRKYLEPAGRR</sequence>
<comment type="caution">
    <text evidence="1">The sequence shown here is derived from an EMBL/GenBank/DDBJ whole genome shotgun (WGS) entry which is preliminary data.</text>
</comment>
<name>A0A4R6PX90_9FIRM</name>
<evidence type="ECO:0000313" key="2">
    <source>
        <dbReference type="Proteomes" id="UP000295500"/>
    </source>
</evidence>
<gene>
    <name evidence="1" type="ORF">EV211_1397</name>
</gene>
<dbReference type="InterPro" id="IPR026893">
    <property type="entry name" value="Tyr/Ser_Pase_IphP-type"/>
</dbReference>
<dbReference type="RefSeq" id="WP_133529105.1">
    <property type="nucleotide sequence ID" value="NZ_SNXO01000039.1"/>
</dbReference>
<dbReference type="EMBL" id="SNXO01000039">
    <property type="protein sequence ID" value="TDP50342.1"/>
    <property type="molecule type" value="Genomic_DNA"/>
</dbReference>
<keyword evidence="2" id="KW-1185">Reference proteome</keyword>
<dbReference type="SUPFAM" id="SSF52799">
    <property type="entry name" value="(Phosphotyrosine protein) phosphatases II"/>
    <property type="match status" value="1"/>
</dbReference>
<organism evidence="1 2">
    <name type="scientific">Aminicella lysinilytica</name>
    <dbReference type="NCBI Taxonomy" id="433323"/>
    <lineage>
        <taxon>Bacteria</taxon>
        <taxon>Bacillati</taxon>
        <taxon>Bacillota</taxon>
        <taxon>Clostridia</taxon>
        <taxon>Peptostreptococcales</taxon>
        <taxon>Anaerovoracaceae</taxon>
        <taxon>Aminicella</taxon>
    </lineage>
</organism>
<evidence type="ECO:0000313" key="1">
    <source>
        <dbReference type="EMBL" id="TDP50342.1"/>
    </source>
</evidence>